<name>A0A4R5W552_9BURK</name>
<evidence type="ECO:0000313" key="1">
    <source>
        <dbReference type="EMBL" id="TDK67126.1"/>
    </source>
</evidence>
<reference evidence="1 2" key="1">
    <citation type="submission" date="2019-03" db="EMBL/GenBank/DDBJ databases">
        <title>Sapientia aquatica gen. nov., sp. nov., isolated from a crater lake.</title>
        <authorList>
            <person name="Felfoldi T."/>
            <person name="Szabo A."/>
            <person name="Toth E."/>
            <person name="Schumann P."/>
            <person name="Keki Z."/>
            <person name="Marialigeti K."/>
            <person name="Mathe I."/>
        </authorList>
    </citation>
    <scope>NUCLEOTIDE SEQUENCE [LARGE SCALE GENOMIC DNA]</scope>
    <source>
        <strain evidence="1 2">SA-152</strain>
    </source>
</reference>
<dbReference type="AlphaFoldDB" id="A0A4R5W552"/>
<dbReference type="Proteomes" id="UP000294829">
    <property type="component" value="Unassembled WGS sequence"/>
</dbReference>
<keyword evidence="2" id="KW-1185">Reference proteome</keyword>
<dbReference type="RefSeq" id="WP_133326063.1">
    <property type="nucleotide sequence ID" value="NZ_SMYL01000002.1"/>
</dbReference>
<comment type="caution">
    <text evidence="1">The sequence shown here is derived from an EMBL/GenBank/DDBJ whole genome shotgun (WGS) entry which is preliminary data.</text>
</comment>
<proteinExistence type="predicted"/>
<protein>
    <submittedName>
        <fullName evidence="1">Uncharacterized protein</fullName>
    </submittedName>
</protein>
<organism evidence="1 2">
    <name type="scientific">Sapientia aquatica</name>
    <dbReference type="NCBI Taxonomy" id="1549640"/>
    <lineage>
        <taxon>Bacteria</taxon>
        <taxon>Pseudomonadati</taxon>
        <taxon>Pseudomonadota</taxon>
        <taxon>Betaproteobacteria</taxon>
        <taxon>Burkholderiales</taxon>
        <taxon>Oxalobacteraceae</taxon>
        <taxon>Sapientia</taxon>
    </lineage>
</organism>
<accession>A0A4R5W552</accession>
<evidence type="ECO:0000313" key="2">
    <source>
        <dbReference type="Proteomes" id="UP000294829"/>
    </source>
</evidence>
<gene>
    <name evidence="1" type="ORF">E2I14_05005</name>
</gene>
<dbReference type="EMBL" id="SMYL01000002">
    <property type="protein sequence ID" value="TDK67126.1"/>
    <property type="molecule type" value="Genomic_DNA"/>
</dbReference>
<sequence length="135" mass="15760">MTRYRLLGVALFFVCIYSIPAELSPLNYLKVGMKISTAKQLLVEDNWVAVQLNTRINPETAESLRQSKTFQRFVKDYAYCSNGTPYCVFFFKKNNQCVRLDIEKYKLIDIQLLELDIKKNCQQQPSPSIYFMGHD</sequence>